<dbReference type="Gene3D" id="1.10.10.10">
    <property type="entry name" value="Winged helix-like DNA-binding domain superfamily/Winged helix DNA-binding domain"/>
    <property type="match status" value="1"/>
</dbReference>
<dbReference type="InterPro" id="IPR001005">
    <property type="entry name" value="SANT/Myb"/>
</dbReference>
<dbReference type="InterPro" id="IPR000433">
    <property type="entry name" value="Znf_ZZ"/>
</dbReference>
<evidence type="ECO:0000313" key="16">
    <source>
        <dbReference type="Proteomes" id="UP001412239"/>
    </source>
</evidence>
<dbReference type="CDD" id="cd00167">
    <property type="entry name" value="SANT"/>
    <property type="match status" value="1"/>
</dbReference>
<dbReference type="InterPro" id="IPR016827">
    <property type="entry name" value="Ada2/TADA2"/>
</dbReference>
<dbReference type="FunFam" id="1.10.10.60:FF:000115">
    <property type="entry name" value="Transcriptional adapter 2"/>
    <property type="match status" value="1"/>
</dbReference>
<dbReference type="FunFam" id="3.30.60.90:FF:000008">
    <property type="entry name" value="Transcriptional adapter 2"/>
    <property type="match status" value="1"/>
</dbReference>
<evidence type="ECO:0000259" key="12">
    <source>
        <dbReference type="PROSITE" id="PS50135"/>
    </source>
</evidence>
<name>A0A292PSP4_9PEZI</name>
<sequence>MGVIKKKAANPGRVEPGVRYHCDVCNGDITFTVRIRCANSLCTDYDLCVPCFTSCASTNNHNPATHQYQVIEQHSYPIFTADWGADEELLLLEGAETYGLGSWADIADHIGGGRDKEEVKKHYLETYIDSPRFPLPEHADPADMTYASVSREEFQARKKRRIDLRKKEAADSVPTVPKKKPTTSQPACHEIQGYMPGRMEFEAEWDNEAEMAVKDLFFEPGEGLNPITGAVEPEVDLKLTVMDIYNNKLTQRAQRKRVMYEHNLLDYRKNSANEKKKLKEERELLNKAKPFARMMNKGDFDDFTEGLVNEQLLRQAISQLQEWRRMGIESLEAGPKYEMEKAQRSEVLRNKLAPLDRLAHRYASKATPPVETPPVNPLVAPKAHLTSAPQELAALSPTPANNVPTSPSPVVVNGLVKKNIANGLNATSNVNGTGNGTTIAPSYPPLHLSNENAADLHLLTSAEQQLCETLRIKPKPYLCMKEILMKEAMKHGGVLKKKAARDLCRIDVNKVSKIHDFFVSSGWIGKA</sequence>
<evidence type="ECO:0000256" key="1">
    <source>
        <dbReference type="ARBA" id="ARBA00004123"/>
    </source>
</evidence>
<dbReference type="Gene3D" id="3.30.60.90">
    <property type="match status" value="1"/>
</dbReference>
<dbReference type="Pfam" id="PF22941">
    <property type="entry name" value="TADA2A-like_3rd"/>
    <property type="match status" value="1"/>
</dbReference>
<dbReference type="Gene3D" id="1.10.10.60">
    <property type="entry name" value="Homeodomain-like"/>
    <property type="match status" value="1"/>
</dbReference>
<evidence type="ECO:0000259" key="14">
    <source>
        <dbReference type="PROSITE" id="PS51293"/>
    </source>
</evidence>
<dbReference type="InterPro" id="IPR043145">
    <property type="entry name" value="Znf_ZZ_sf"/>
</dbReference>
<proteinExistence type="predicted"/>
<dbReference type="AlphaFoldDB" id="A0A292PSP4"/>
<protein>
    <recommendedName>
        <fullName evidence="8">Transcriptional adapter 2</fullName>
    </recommendedName>
</protein>
<dbReference type="Pfam" id="PF00249">
    <property type="entry name" value="Myb_DNA-binding"/>
    <property type="match status" value="1"/>
</dbReference>
<dbReference type="Pfam" id="PF00569">
    <property type="entry name" value="ZZ"/>
    <property type="match status" value="1"/>
</dbReference>
<keyword evidence="7 8" id="KW-0539">Nucleus</keyword>
<dbReference type="EMBL" id="LN891081">
    <property type="protein sequence ID" value="CUS09487.1"/>
    <property type="molecule type" value="Genomic_DNA"/>
</dbReference>
<dbReference type="Pfam" id="PF04433">
    <property type="entry name" value="SWIRM"/>
    <property type="match status" value="1"/>
</dbReference>
<evidence type="ECO:0000256" key="9">
    <source>
        <dbReference type="PROSITE-ProRule" id="PRU00228"/>
    </source>
</evidence>
<dbReference type="PROSITE" id="PS51293">
    <property type="entry name" value="SANT"/>
    <property type="match status" value="1"/>
</dbReference>
<dbReference type="GO" id="GO:0070461">
    <property type="term" value="C:SAGA-type complex"/>
    <property type="evidence" value="ECO:0007669"/>
    <property type="project" value="TreeGrafter"/>
</dbReference>
<evidence type="ECO:0000256" key="5">
    <source>
        <dbReference type="ARBA" id="ARBA00023015"/>
    </source>
</evidence>
<gene>
    <name evidence="15" type="ORF">GSTUAT00006447001</name>
</gene>
<dbReference type="SMART" id="SM00291">
    <property type="entry name" value="ZnF_ZZ"/>
    <property type="match status" value="1"/>
</dbReference>
<keyword evidence="4" id="KW-0862">Zinc</keyword>
<dbReference type="Proteomes" id="UP001412239">
    <property type="component" value="Unassembled WGS sequence"/>
</dbReference>
<dbReference type="GO" id="GO:0003713">
    <property type="term" value="F:transcription coactivator activity"/>
    <property type="evidence" value="ECO:0007669"/>
    <property type="project" value="InterPro"/>
</dbReference>
<dbReference type="SUPFAM" id="SSF46689">
    <property type="entry name" value="Homeodomain-like"/>
    <property type="match status" value="2"/>
</dbReference>
<dbReference type="PROSITE" id="PS01357">
    <property type="entry name" value="ZF_ZZ_1"/>
    <property type="match status" value="1"/>
</dbReference>
<evidence type="ECO:0000256" key="2">
    <source>
        <dbReference type="ARBA" id="ARBA00022723"/>
    </source>
</evidence>
<dbReference type="PANTHER" id="PTHR12374:SF20">
    <property type="entry name" value="TRANSCRIPTIONAL ADAPTER 2-ALPHA"/>
    <property type="match status" value="1"/>
</dbReference>
<evidence type="ECO:0000256" key="3">
    <source>
        <dbReference type="ARBA" id="ARBA00022771"/>
    </source>
</evidence>
<dbReference type="CDD" id="cd02335">
    <property type="entry name" value="ZZ_ADA2"/>
    <property type="match status" value="1"/>
</dbReference>
<evidence type="ECO:0000259" key="11">
    <source>
        <dbReference type="PROSITE" id="PS50090"/>
    </source>
</evidence>
<dbReference type="PROSITE" id="PS50934">
    <property type="entry name" value="SWIRM"/>
    <property type="match status" value="1"/>
</dbReference>
<dbReference type="FunFam" id="1.10.10.10:FF:000087">
    <property type="entry name" value="Transcriptional adapter 2"/>
    <property type="match status" value="1"/>
</dbReference>
<keyword evidence="16" id="KW-1185">Reference proteome</keyword>
<evidence type="ECO:0000256" key="4">
    <source>
        <dbReference type="ARBA" id="ARBA00022833"/>
    </source>
</evidence>
<dbReference type="GO" id="GO:0003682">
    <property type="term" value="F:chromatin binding"/>
    <property type="evidence" value="ECO:0007669"/>
    <property type="project" value="TreeGrafter"/>
</dbReference>
<evidence type="ECO:0000259" key="13">
    <source>
        <dbReference type="PROSITE" id="PS50934"/>
    </source>
</evidence>
<feature type="domain" description="SWIRM" evidence="13">
    <location>
        <begin position="439"/>
        <end position="527"/>
    </location>
</feature>
<evidence type="ECO:0000256" key="10">
    <source>
        <dbReference type="SAM" id="MobiDB-lite"/>
    </source>
</evidence>
<dbReference type="GO" id="GO:0008270">
    <property type="term" value="F:zinc ion binding"/>
    <property type="evidence" value="ECO:0007669"/>
    <property type="project" value="UniProtKB-KW"/>
</dbReference>
<dbReference type="GO" id="GO:0006357">
    <property type="term" value="P:regulation of transcription by RNA polymerase II"/>
    <property type="evidence" value="ECO:0007669"/>
    <property type="project" value="InterPro"/>
</dbReference>
<dbReference type="InterPro" id="IPR041983">
    <property type="entry name" value="ADA2-like_ZZ"/>
</dbReference>
<evidence type="ECO:0000256" key="8">
    <source>
        <dbReference type="PIRNR" id="PIRNR025024"/>
    </source>
</evidence>
<dbReference type="InterPro" id="IPR055141">
    <property type="entry name" value="TADA2A_B-like_dom"/>
</dbReference>
<dbReference type="PIRSF" id="PIRSF025024">
    <property type="entry name" value="Transcriptional_adaptor_2"/>
    <property type="match status" value="1"/>
</dbReference>
<reference evidence="15" key="1">
    <citation type="submission" date="2015-10" db="EMBL/GenBank/DDBJ databases">
        <authorList>
            <person name="Regsiter A."/>
            <person name="william w."/>
        </authorList>
    </citation>
    <scope>NUCLEOTIDE SEQUENCE</scope>
    <source>
        <strain evidence="15">Montdore</strain>
    </source>
</reference>
<dbReference type="InterPro" id="IPR009057">
    <property type="entry name" value="Homeodomain-like_sf"/>
</dbReference>
<dbReference type="PANTHER" id="PTHR12374">
    <property type="entry name" value="TRANSCRIPTIONAL ADAPTOR 2 ADA2 -RELATED"/>
    <property type="match status" value="1"/>
</dbReference>
<keyword evidence="5 8" id="KW-0805">Transcription regulation</keyword>
<dbReference type="SUPFAM" id="SSF57850">
    <property type="entry name" value="RING/U-box"/>
    <property type="match status" value="1"/>
</dbReference>
<evidence type="ECO:0000256" key="7">
    <source>
        <dbReference type="ARBA" id="ARBA00023242"/>
    </source>
</evidence>
<dbReference type="PROSITE" id="PS50135">
    <property type="entry name" value="ZF_ZZ_2"/>
    <property type="match status" value="1"/>
</dbReference>
<accession>A0A292PSP4</accession>
<comment type="subcellular location">
    <subcellularLocation>
        <location evidence="1 8">Nucleus</location>
    </subcellularLocation>
</comment>
<dbReference type="GO" id="GO:0006338">
    <property type="term" value="P:chromatin remodeling"/>
    <property type="evidence" value="ECO:0007669"/>
    <property type="project" value="TreeGrafter"/>
</dbReference>
<keyword evidence="2" id="KW-0479">Metal-binding</keyword>
<keyword evidence="6 8" id="KW-0804">Transcription</keyword>
<dbReference type="PROSITE" id="PS50090">
    <property type="entry name" value="MYB_LIKE"/>
    <property type="match status" value="1"/>
</dbReference>
<feature type="region of interest" description="Disordered" evidence="10">
    <location>
        <begin position="165"/>
        <end position="189"/>
    </location>
</feature>
<dbReference type="InterPro" id="IPR017884">
    <property type="entry name" value="SANT_dom"/>
</dbReference>
<dbReference type="SMART" id="SM00717">
    <property type="entry name" value="SANT"/>
    <property type="match status" value="1"/>
</dbReference>
<organism evidence="15 16">
    <name type="scientific">Tuber aestivum</name>
    <name type="common">summer truffle</name>
    <dbReference type="NCBI Taxonomy" id="59557"/>
    <lineage>
        <taxon>Eukaryota</taxon>
        <taxon>Fungi</taxon>
        <taxon>Dikarya</taxon>
        <taxon>Ascomycota</taxon>
        <taxon>Pezizomycotina</taxon>
        <taxon>Pezizomycetes</taxon>
        <taxon>Pezizales</taxon>
        <taxon>Tuberaceae</taxon>
        <taxon>Tuber</taxon>
    </lineage>
</organism>
<feature type="domain" description="Myb-like" evidence="11">
    <location>
        <begin position="83"/>
        <end position="127"/>
    </location>
</feature>
<dbReference type="InterPro" id="IPR036388">
    <property type="entry name" value="WH-like_DNA-bd_sf"/>
</dbReference>
<evidence type="ECO:0000256" key="6">
    <source>
        <dbReference type="ARBA" id="ARBA00023163"/>
    </source>
</evidence>
<dbReference type="GO" id="GO:0005634">
    <property type="term" value="C:nucleus"/>
    <property type="evidence" value="ECO:0007669"/>
    <property type="project" value="UniProtKB-SubCell"/>
</dbReference>
<dbReference type="InterPro" id="IPR007526">
    <property type="entry name" value="SWIRM"/>
</dbReference>
<feature type="domain" description="ZZ-type" evidence="12">
    <location>
        <begin position="17"/>
        <end position="76"/>
    </location>
</feature>
<keyword evidence="3 9" id="KW-0863">Zinc-finger</keyword>
<feature type="domain" description="SANT" evidence="14">
    <location>
        <begin position="78"/>
        <end position="131"/>
    </location>
</feature>
<evidence type="ECO:0000313" key="15">
    <source>
        <dbReference type="EMBL" id="CUS09487.1"/>
    </source>
</evidence>